<evidence type="ECO:0000313" key="8">
    <source>
        <dbReference type="Proteomes" id="UP000831963"/>
    </source>
</evidence>
<reference evidence="7 8" key="1">
    <citation type="submission" date="2021-06" db="EMBL/GenBank/DDBJ databases">
        <title>Genome-based taxonomic framework of Microbacterium strains isolated from marine environment, the description of four new species and reclassification of four preexisting species.</title>
        <authorList>
            <person name="Lee S.D."/>
            <person name="Kim S.-M."/>
            <person name="Byeon Y.-S."/>
            <person name="Yang H.L."/>
            <person name="Kim I.S."/>
        </authorList>
    </citation>
    <scope>NUCLEOTIDE SEQUENCE [LARGE SCALE GENOMIC DNA]</scope>
    <source>
        <strain evidence="7 8">SSW1-36</strain>
    </source>
</reference>
<evidence type="ECO:0000256" key="2">
    <source>
        <dbReference type="ARBA" id="ARBA00023015"/>
    </source>
</evidence>
<dbReference type="PANTHER" id="PTHR47506">
    <property type="entry name" value="TRANSCRIPTIONAL REGULATORY PROTEIN"/>
    <property type="match status" value="1"/>
</dbReference>
<dbReference type="InterPro" id="IPR036271">
    <property type="entry name" value="Tet_transcr_reg_TetR-rel_C_sf"/>
</dbReference>
<dbReference type="RefSeq" id="WP_247957393.1">
    <property type="nucleotide sequence ID" value="NZ_CP078077.1"/>
</dbReference>
<evidence type="ECO:0000256" key="1">
    <source>
        <dbReference type="ARBA" id="ARBA00022491"/>
    </source>
</evidence>
<evidence type="ECO:0000313" key="7">
    <source>
        <dbReference type="EMBL" id="UPL14329.1"/>
    </source>
</evidence>
<keyword evidence="4" id="KW-0804">Transcription</keyword>
<keyword evidence="2" id="KW-0805">Transcription regulation</keyword>
<evidence type="ECO:0000256" key="5">
    <source>
        <dbReference type="PROSITE-ProRule" id="PRU00335"/>
    </source>
</evidence>
<sequence length="194" mass="21685">MVARGRYAKGVAKREEILQVALDVVAEVGYRKASNREIAARVGLTQPGLMHYFGSREELYMEVLRARDERDLGEFMDPDPSFAGFLSIIEHNVSVPGLVRLFVEFSAEATMVGHPAHEYFVERYAWARGVLTGVIDRAQKSGELGATLDPKIAVDIVLAAADGLQVQWLLDPEVDMVERLSRLWDGIRLASRRD</sequence>
<dbReference type="PROSITE" id="PS50977">
    <property type="entry name" value="HTH_TETR_2"/>
    <property type="match status" value="1"/>
</dbReference>
<keyword evidence="3 5" id="KW-0238">DNA-binding</keyword>
<gene>
    <name evidence="7" type="ORF">KV396_07500</name>
</gene>
<dbReference type="SUPFAM" id="SSF46689">
    <property type="entry name" value="Homeodomain-like"/>
    <property type="match status" value="1"/>
</dbReference>
<feature type="DNA-binding region" description="H-T-H motif" evidence="5">
    <location>
        <begin position="34"/>
        <end position="53"/>
    </location>
</feature>
<proteinExistence type="predicted"/>
<protein>
    <submittedName>
        <fullName evidence="7">TetR/AcrR family transcriptional regulator</fullName>
    </submittedName>
</protein>
<name>A0ABY4ING5_9MICO</name>
<organism evidence="7 8">
    <name type="scientific">Microbacterium galbinum</name>
    <dbReference type="NCBI Taxonomy" id="2851646"/>
    <lineage>
        <taxon>Bacteria</taxon>
        <taxon>Bacillati</taxon>
        <taxon>Actinomycetota</taxon>
        <taxon>Actinomycetes</taxon>
        <taxon>Micrococcales</taxon>
        <taxon>Microbacteriaceae</taxon>
        <taxon>Microbacterium</taxon>
    </lineage>
</organism>
<dbReference type="Pfam" id="PF00440">
    <property type="entry name" value="TetR_N"/>
    <property type="match status" value="1"/>
</dbReference>
<keyword evidence="1" id="KW-0678">Repressor</keyword>
<dbReference type="InterPro" id="IPR009057">
    <property type="entry name" value="Homeodomain-like_sf"/>
</dbReference>
<dbReference type="EMBL" id="CP078077">
    <property type="protein sequence ID" value="UPL14329.1"/>
    <property type="molecule type" value="Genomic_DNA"/>
</dbReference>
<dbReference type="Gene3D" id="1.10.357.10">
    <property type="entry name" value="Tetracycline Repressor, domain 2"/>
    <property type="match status" value="1"/>
</dbReference>
<dbReference type="PANTHER" id="PTHR47506:SF6">
    <property type="entry name" value="HTH-TYPE TRANSCRIPTIONAL REPRESSOR NEMR"/>
    <property type="match status" value="1"/>
</dbReference>
<keyword evidence="8" id="KW-1185">Reference proteome</keyword>
<dbReference type="InterPro" id="IPR001647">
    <property type="entry name" value="HTH_TetR"/>
</dbReference>
<dbReference type="SUPFAM" id="SSF48498">
    <property type="entry name" value="Tetracyclin repressor-like, C-terminal domain"/>
    <property type="match status" value="1"/>
</dbReference>
<dbReference type="InterPro" id="IPR039538">
    <property type="entry name" value="BetI_C"/>
</dbReference>
<dbReference type="PRINTS" id="PR00455">
    <property type="entry name" value="HTHTETR"/>
</dbReference>
<dbReference type="Pfam" id="PF13977">
    <property type="entry name" value="TetR_C_6"/>
    <property type="match status" value="1"/>
</dbReference>
<evidence type="ECO:0000259" key="6">
    <source>
        <dbReference type="PROSITE" id="PS50977"/>
    </source>
</evidence>
<evidence type="ECO:0000256" key="4">
    <source>
        <dbReference type="ARBA" id="ARBA00023163"/>
    </source>
</evidence>
<dbReference type="Proteomes" id="UP000831963">
    <property type="component" value="Chromosome"/>
</dbReference>
<evidence type="ECO:0000256" key="3">
    <source>
        <dbReference type="ARBA" id="ARBA00023125"/>
    </source>
</evidence>
<feature type="domain" description="HTH tetR-type" evidence="6">
    <location>
        <begin position="11"/>
        <end position="71"/>
    </location>
</feature>
<accession>A0ABY4ING5</accession>